<dbReference type="GO" id="GO:0046872">
    <property type="term" value="F:metal ion binding"/>
    <property type="evidence" value="ECO:0007669"/>
    <property type="project" value="UniProtKB-UniRule"/>
</dbReference>
<gene>
    <name evidence="2" type="ORF">RFULGI_LOCUS7571</name>
</gene>
<comment type="domain">
    <text evidence="1">Subfamily III proteins have a conserved RTxK motif about 40-50 residues from the C-terminus; the threonine may be replaced by serine or cysteine.</text>
</comment>
<keyword evidence="3" id="KW-1185">Reference proteome</keyword>
<evidence type="ECO:0000313" key="3">
    <source>
        <dbReference type="Proteomes" id="UP000789396"/>
    </source>
</evidence>
<keyword evidence="1" id="KW-0464">Manganese</keyword>
<dbReference type="OrthoDB" id="541375at2759"/>
<organism evidence="2 3">
    <name type="scientific">Racocetra fulgida</name>
    <dbReference type="NCBI Taxonomy" id="60492"/>
    <lineage>
        <taxon>Eukaryota</taxon>
        <taxon>Fungi</taxon>
        <taxon>Fungi incertae sedis</taxon>
        <taxon>Mucoromycota</taxon>
        <taxon>Glomeromycotina</taxon>
        <taxon>Glomeromycetes</taxon>
        <taxon>Diversisporales</taxon>
        <taxon>Gigasporaceae</taxon>
        <taxon>Racocetra</taxon>
    </lineage>
</organism>
<dbReference type="EMBL" id="CAJVPZ010011116">
    <property type="protein sequence ID" value="CAG8626868.1"/>
    <property type="molecule type" value="Genomic_DNA"/>
</dbReference>
<dbReference type="GO" id="GO:0016791">
    <property type="term" value="F:phosphatase activity"/>
    <property type="evidence" value="ECO:0007669"/>
    <property type="project" value="TreeGrafter"/>
</dbReference>
<dbReference type="PANTHER" id="PTHR12260:SF6">
    <property type="entry name" value="DAMAGE-CONTROL PHOSPHATASE ARMT1"/>
    <property type="match status" value="1"/>
</dbReference>
<comment type="caution">
    <text evidence="2">The sequence shown here is derived from an EMBL/GenBank/DDBJ whole genome shotgun (WGS) entry which is preliminary data.</text>
</comment>
<feature type="non-terminal residue" evidence="2">
    <location>
        <position position="79"/>
    </location>
</feature>
<evidence type="ECO:0000256" key="1">
    <source>
        <dbReference type="RuleBase" id="RU367030"/>
    </source>
</evidence>
<dbReference type="PANTHER" id="PTHR12260">
    <property type="entry name" value="DAMAGE-CONTROL PHOSPHATASE ARMT1"/>
    <property type="match status" value="1"/>
</dbReference>
<comment type="catalytic activity">
    <reaction evidence="1">
        <text>beta-D-fructose 6-phosphate = dihydroxyacetone + D-glyceraldehyde 3-phosphate</text>
        <dbReference type="Rhea" id="RHEA:28002"/>
        <dbReference type="ChEBI" id="CHEBI:16016"/>
        <dbReference type="ChEBI" id="CHEBI:57634"/>
        <dbReference type="ChEBI" id="CHEBI:59776"/>
    </reaction>
</comment>
<protein>
    <recommendedName>
        <fullName evidence="1">Sugar phosphate phosphatase</fullName>
        <ecNumber evidence="1">3.1.3.-</ecNumber>
    </recommendedName>
</protein>
<dbReference type="Proteomes" id="UP000789396">
    <property type="component" value="Unassembled WGS sequence"/>
</dbReference>
<dbReference type="Gene3D" id="1.20.930.60">
    <property type="match status" value="1"/>
</dbReference>
<dbReference type="InterPro" id="IPR039763">
    <property type="entry name" value="ARMT1"/>
</dbReference>
<name>A0A9N9GQ97_9GLOM</name>
<accession>A0A9N9GQ97</accession>
<proteinExistence type="inferred from homology"/>
<dbReference type="GO" id="GO:0005634">
    <property type="term" value="C:nucleus"/>
    <property type="evidence" value="ECO:0007669"/>
    <property type="project" value="TreeGrafter"/>
</dbReference>
<dbReference type="EC" id="3.1.3.-" evidence="1"/>
<keyword evidence="1" id="KW-0479">Metal-binding</keyword>
<reference evidence="2" key="1">
    <citation type="submission" date="2021-06" db="EMBL/GenBank/DDBJ databases">
        <authorList>
            <person name="Kallberg Y."/>
            <person name="Tangrot J."/>
            <person name="Rosling A."/>
        </authorList>
    </citation>
    <scope>NUCLEOTIDE SEQUENCE</scope>
    <source>
        <strain evidence="2">IN212</strain>
    </source>
</reference>
<sequence length="79" mass="9038">MSVNPANPPRPALIATDEAGFVYITTLERWPVIVTKIVDDVYKTRHSLDLSEVDKLKEGKEIIDSIGELKYQMQRRKPL</sequence>
<comment type="function">
    <text evidence="1">Metal-dependent phosphatase that shows phosphatase activity against several substrates, including fructose-1-phosphate and fructose-6-phosphate. Its preference for fructose-1-phosphate, a strong glycating agent that causes DNA damage rather than a canonical yeast metabolite, suggests a damage-control function in hexose phosphate metabolism.</text>
</comment>
<dbReference type="GO" id="GO:0006974">
    <property type="term" value="P:DNA damage response"/>
    <property type="evidence" value="ECO:0007669"/>
    <property type="project" value="TreeGrafter"/>
</dbReference>
<comment type="catalytic activity">
    <reaction evidence="1">
        <text>beta-D-fructose 1-phosphate + H2O = D-fructose + phosphate</text>
        <dbReference type="Rhea" id="RHEA:35603"/>
        <dbReference type="ChEBI" id="CHEBI:15377"/>
        <dbReference type="ChEBI" id="CHEBI:37721"/>
        <dbReference type="ChEBI" id="CHEBI:43474"/>
        <dbReference type="ChEBI" id="CHEBI:138881"/>
    </reaction>
</comment>
<dbReference type="AlphaFoldDB" id="A0A9N9GQ97"/>
<comment type="similarity">
    <text evidence="1">Belongs to the damage-control phosphatase family. Sugar phosphate phosphatase III subfamily.</text>
</comment>
<keyword evidence="1" id="KW-0378">Hydrolase</keyword>
<evidence type="ECO:0000313" key="2">
    <source>
        <dbReference type="EMBL" id="CAG8626868.1"/>
    </source>
</evidence>
<comment type="cofactor">
    <cofactor evidence="1">
        <name>Mn(2+)</name>
        <dbReference type="ChEBI" id="CHEBI:29035"/>
    </cofactor>
    <cofactor evidence="1">
        <name>Ni(2+)</name>
        <dbReference type="ChEBI" id="CHEBI:49786"/>
    </cofactor>
</comment>